<dbReference type="AlphaFoldDB" id="A0A4R8IE30"/>
<reference evidence="2 3" key="1">
    <citation type="submission" date="2019-03" db="EMBL/GenBank/DDBJ databases">
        <title>Genomic Encyclopedia of Type Strains, Phase III (KMG-III): the genomes of soil and plant-associated and newly described type strains.</title>
        <authorList>
            <person name="Whitman W."/>
        </authorList>
    </citation>
    <scope>NUCLEOTIDE SEQUENCE [LARGE SCALE GENOMIC DNA]</scope>
    <source>
        <strain evidence="2 3">CGMCC 1.12802</strain>
    </source>
</reference>
<sequence length="152" mass="17621">MKTLLKIFCLLAFLGFSMETKAQTKEETIAWLKEKLNKYLEGTNSRVSNLKVIKIDECTISLEYDFHHLDWDGKTYHIIVEMPTNVKGVSNDGRFLYSGEYSKEMGLGGLTIYRNNSEVIRISNREDNILKRTEKALKHLETFCNKGKNETF</sequence>
<name>A0A4R8IE30_9FLAO</name>
<evidence type="ECO:0000256" key="1">
    <source>
        <dbReference type="SAM" id="SignalP"/>
    </source>
</evidence>
<feature type="signal peptide" evidence="1">
    <location>
        <begin position="1"/>
        <end position="22"/>
    </location>
</feature>
<protein>
    <recommendedName>
        <fullName evidence="4">DUF4468 domain-containing protein</fullName>
    </recommendedName>
</protein>
<dbReference type="EMBL" id="SOEO01000003">
    <property type="protein sequence ID" value="TDX83321.1"/>
    <property type="molecule type" value="Genomic_DNA"/>
</dbReference>
<gene>
    <name evidence="2" type="ORF">B0I22_3401</name>
</gene>
<comment type="caution">
    <text evidence="2">The sequence shown here is derived from an EMBL/GenBank/DDBJ whole genome shotgun (WGS) entry which is preliminary data.</text>
</comment>
<keyword evidence="1" id="KW-0732">Signal</keyword>
<keyword evidence="3" id="KW-1185">Reference proteome</keyword>
<evidence type="ECO:0000313" key="2">
    <source>
        <dbReference type="EMBL" id="TDX83321.1"/>
    </source>
</evidence>
<feature type="chain" id="PRO_5020212933" description="DUF4468 domain-containing protein" evidence="1">
    <location>
        <begin position="23"/>
        <end position="152"/>
    </location>
</feature>
<proteinExistence type="predicted"/>
<dbReference type="OrthoDB" id="777488at2"/>
<accession>A0A4R8IE30</accession>
<dbReference type="RefSeq" id="WP_133946520.1">
    <property type="nucleotide sequence ID" value="NZ_SOEO01000003.1"/>
</dbReference>
<organism evidence="2 3">
    <name type="scientific">Epilithonimonas xixisoli</name>
    <dbReference type="NCBI Taxonomy" id="1476462"/>
    <lineage>
        <taxon>Bacteria</taxon>
        <taxon>Pseudomonadati</taxon>
        <taxon>Bacteroidota</taxon>
        <taxon>Flavobacteriia</taxon>
        <taxon>Flavobacteriales</taxon>
        <taxon>Weeksellaceae</taxon>
        <taxon>Chryseobacterium group</taxon>
        <taxon>Epilithonimonas</taxon>
    </lineage>
</organism>
<evidence type="ECO:0008006" key="4">
    <source>
        <dbReference type="Google" id="ProtNLM"/>
    </source>
</evidence>
<evidence type="ECO:0000313" key="3">
    <source>
        <dbReference type="Proteomes" id="UP000295313"/>
    </source>
</evidence>
<dbReference type="Proteomes" id="UP000295313">
    <property type="component" value="Unassembled WGS sequence"/>
</dbReference>